<dbReference type="Pfam" id="PF02378">
    <property type="entry name" value="PTS_EIIC"/>
    <property type="match status" value="1"/>
</dbReference>
<reference evidence="11 12" key="1">
    <citation type="submission" date="2019-05" db="EMBL/GenBank/DDBJ databases">
        <title>Culicoidintestinum kansasii gen. nov., sp. nov. from the gastrointestinal tract of the biting midge, Culicoides sonorensis.</title>
        <authorList>
            <person name="Neupane S."/>
            <person name="Ghosh A."/>
            <person name="Gunther S."/>
            <person name="Martin K."/>
            <person name="Zurek L."/>
        </authorList>
    </citation>
    <scope>NUCLEOTIDE SEQUENCE [LARGE SCALE GENOMIC DNA]</scope>
    <source>
        <strain evidence="11 12">CS-1</strain>
    </source>
</reference>
<keyword evidence="12" id="KW-1185">Reference proteome</keyword>
<keyword evidence="6 9" id="KW-1133">Transmembrane helix</keyword>
<dbReference type="PROSITE" id="PS51105">
    <property type="entry name" value="PTS_EIIC_TYPE_3"/>
    <property type="match status" value="1"/>
</dbReference>
<evidence type="ECO:0000313" key="12">
    <source>
        <dbReference type="Proteomes" id="UP000306912"/>
    </source>
</evidence>
<dbReference type="InterPro" id="IPR004501">
    <property type="entry name" value="PTS_EIIC_3"/>
</dbReference>
<keyword evidence="3 8" id="KW-1003">Cell membrane</keyword>
<sequence length="459" mass="49878">MNAFLNFLETKFMPPMSKLAEQRHLRAIRNGIVATIPIVIVGSFFLIFLNLPLEPLGIDWKAVIASINPNLSTYILLAFRLTVGLMALYTAFGIGVALGSSYKMDPTMSGIAATVAFLFSLIPVTVNADMVTAMTNAGLEPIAAGQYLSVAALGSSSLFGAIVYSLIAVEIVRLFKKYNITIRMPEGVPPAISASFESLFSIGFVIILVWVVRFVFGFDLNAVITWALSPLSSFLVGDNIFGVLLIVFLVTIFWSVGLHGVSLVGTIVRPFWEQAINANADAFAMNGGNAALSALPHMFPEQFLQWFVWIGGSGATIGLAILLLFARSKYLKQMGRISIVPSIFNINEPLIFGLPIVMNPVLIIPFVLAPMVMTVVAGIAQYLNLVNGMVFRAPWTLPGPLGAWMATNWDWRAFVLCLVGIVISLVVYFPFFKAYDDKMAKQEEEAIAAENAEALASAE</sequence>
<evidence type="ECO:0000256" key="5">
    <source>
        <dbReference type="ARBA" id="ARBA00022692"/>
    </source>
</evidence>
<keyword evidence="7 8" id="KW-0472">Membrane</keyword>
<feature type="transmembrane region" description="Helical" evidence="9">
    <location>
        <begin position="411"/>
        <end position="432"/>
    </location>
</feature>
<evidence type="ECO:0000256" key="6">
    <source>
        <dbReference type="ARBA" id="ARBA00022989"/>
    </source>
</evidence>
<dbReference type="GO" id="GO:1901264">
    <property type="term" value="P:carbohydrate derivative transport"/>
    <property type="evidence" value="ECO:0007669"/>
    <property type="project" value="TreeGrafter"/>
</dbReference>
<evidence type="ECO:0000313" key="11">
    <source>
        <dbReference type="EMBL" id="TLG73004.1"/>
    </source>
</evidence>
<dbReference type="InParanoid" id="A0A5R8QAQ5"/>
<dbReference type="NCBIfam" id="TIGR00410">
    <property type="entry name" value="lacE"/>
    <property type="match status" value="1"/>
</dbReference>
<name>A0A5R8QAQ5_9FIRM</name>
<comment type="subcellular location">
    <subcellularLocation>
        <location evidence="1">Cell membrane</location>
        <topology evidence="1">Multi-pass membrane protein</topology>
    </subcellularLocation>
</comment>
<dbReference type="GO" id="GO:0008982">
    <property type="term" value="F:protein-N(PI)-phosphohistidine-sugar phosphotransferase activity"/>
    <property type="evidence" value="ECO:0007669"/>
    <property type="project" value="UniProtKB-UniRule"/>
</dbReference>
<feature type="transmembrane region" description="Helical" evidence="9">
    <location>
        <begin position="361"/>
        <end position="383"/>
    </location>
</feature>
<keyword evidence="2 8" id="KW-0813">Transport</keyword>
<evidence type="ECO:0000256" key="8">
    <source>
        <dbReference type="PIRNR" id="PIRNR006351"/>
    </source>
</evidence>
<evidence type="ECO:0000256" key="4">
    <source>
        <dbReference type="ARBA" id="ARBA00022597"/>
    </source>
</evidence>
<feature type="transmembrane region" description="Helical" evidence="9">
    <location>
        <begin position="73"/>
        <end position="98"/>
    </location>
</feature>
<dbReference type="EMBL" id="VBWP01000006">
    <property type="protein sequence ID" value="TLG73004.1"/>
    <property type="molecule type" value="Genomic_DNA"/>
</dbReference>
<gene>
    <name evidence="11" type="ORF">FEZ08_08130</name>
</gene>
<feature type="transmembrane region" description="Helical" evidence="9">
    <location>
        <begin position="306"/>
        <end position="326"/>
    </location>
</feature>
<dbReference type="Proteomes" id="UP000306912">
    <property type="component" value="Unassembled WGS sequence"/>
</dbReference>
<feature type="transmembrane region" description="Helical" evidence="9">
    <location>
        <begin position="190"/>
        <end position="212"/>
    </location>
</feature>
<accession>A0A5R8QAQ5</accession>
<proteinExistence type="predicted"/>
<dbReference type="GO" id="GO:0009401">
    <property type="term" value="P:phosphoenolpyruvate-dependent sugar phosphotransferase system"/>
    <property type="evidence" value="ECO:0007669"/>
    <property type="project" value="InterPro"/>
</dbReference>
<feature type="domain" description="PTS EIIC type-3" evidence="10">
    <location>
        <begin position="8"/>
        <end position="431"/>
    </location>
</feature>
<feature type="transmembrane region" description="Helical" evidence="9">
    <location>
        <begin position="218"/>
        <end position="236"/>
    </location>
</feature>
<evidence type="ECO:0000256" key="7">
    <source>
        <dbReference type="ARBA" id="ARBA00023136"/>
    </source>
</evidence>
<evidence type="ECO:0000256" key="2">
    <source>
        <dbReference type="ARBA" id="ARBA00022448"/>
    </source>
</evidence>
<comment type="caution">
    <text evidence="11">The sequence shown here is derived from an EMBL/GenBank/DDBJ whole genome shotgun (WGS) entry which is preliminary data.</text>
</comment>
<organism evidence="11 12">
    <name type="scientific">Culicoidibacter larvae</name>
    <dbReference type="NCBI Taxonomy" id="2579976"/>
    <lineage>
        <taxon>Bacteria</taxon>
        <taxon>Bacillati</taxon>
        <taxon>Bacillota</taxon>
        <taxon>Culicoidibacteria</taxon>
        <taxon>Culicoidibacterales</taxon>
        <taxon>Culicoidibacteraceae</taxon>
        <taxon>Culicoidibacter</taxon>
    </lineage>
</organism>
<dbReference type="PIRSF" id="PIRSF006351">
    <property type="entry name" value="PTS_EIIC-Cellobiose"/>
    <property type="match status" value="1"/>
</dbReference>
<evidence type="ECO:0000259" key="10">
    <source>
        <dbReference type="PROSITE" id="PS51105"/>
    </source>
</evidence>
<evidence type="ECO:0000256" key="1">
    <source>
        <dbReference type="ARBA" id="ARBA00004651"/>
    </source>
</evidence>
<feature type="transmembrane region" description="Helical" evidence="9">
    <location>
        <begin position="148"/>
        <end position="169"/>
    </location>
</feature>
<feature type="transmembrane region" description="Helical" evidence="9">
    <location>
        <begin position="243"/>
        <end position="268"/>
    </location>
</feature>
<dbReference type="PANTHER" id="PTHR33989">
    <property type="match status" value="1"/>
</dbReference>
<evidence type="ECO:0000256" key="9">
    <source>
        <dbReference type="SAM" id="Phobius"/>
    </source>
</evidence>
<feature type="transmembrane region" description="Helical" evidence="9">
    <location>
        <begin position="110"/>
        <end position="128"/>
    </location>
</feature>
<dbReference type="OrthoDB" id="1641940at2"/>
<dbReference type="RefSeq" id="WP_138191230.1">
    <property type="nucleotide sequence ID" value="NZ_VBWP01000006.1"/>
</dbReference>
<comment type="function">
    <text evidence="8">The phosphoenolpyruvate-dependent sugar phosphotransferase system (PTS), a major carbohydrate active -transport system, catalyzes the phosphorylation of incoming sugar substrates concomitant with their translocation across the cell membrane.</text>
</comment>
<dbReference type="PANTHER" id="PTHR33989:SF11">
    <property type="entry name" value="LICHENAN PERMEASE IIC COMPONENT"/>
    <property type="match status" value="1"/>
</dbReference>
<evidence type="ECO:0000256" key="3">
    <source>
        <dbReference type="ARBA" id="ARBA00022475"/>
    </source>
</evidence>
<keyword evidence="4 8" id="KW-0762">Sugar transport</keyword>
<protein>
    <recommendedName>
        <fullName evidence="8">Permease IIC component</fullName>
    </recommendedName>
</protein>
<keyword evidence="5 9" id="KW-0812">Transmembrane</keyword>
<dbReference type="GO" id="GO:0005886">
    <property type="term" value="C:plasma membrane"/>
    <property type="evidence" value="ECO:0007669"/>
    <property type="project" value="UniProtKB-SubCell"/>
</dbReference>
<dbReference type="InterPro" id="IPR003352">
    <property type="entry name" value="PTS_EIIC"/>
</dbReference>
<dbReference type="InterPro" id="IPR051088">
    <property type="entry name" value="PTS_Sugar-EIIC/EIIB"/>
</dbReference>
<dbReference type="InterPro" id="IPR004796">
    <property type="entry name" value="PTS_IIC_cello"/>
</dbReference>
<feature type="transmembrane region" description="Helical" evidence="9">
    <location>
        <begin position="32"/>
        <end position="53"/>
    </location>
</feature>
<dbReference type="AlphaFoldDB" id="A0A5R8QAQ5"/>